<evidence type="ECO:0008006" key="4">
    <source>
        <dbReference type="Google" id="ProtNLM"/>
    </source>
</evidence>
<evidence type="ECO:0000313" key="3">
    <source>
        <dbReference type="Proteomes" id="UP000564496"/>
    </source>
</evidence>
<evidence type="ECO:0000313" key="2">
    <source>
        <dbReference type="EMBL" id="NYI79879.1"/>
    </source>
</evidence>
<proteinExistence type="predicted"/>
<dbReference type="RefSeq" id="WP_179660130.1">
    <property type="nucleotide sequence ID" value="NZ_JACBZR010000001.1"/>
</dbReference>
<keyword evidence="3" id="KW-1185">Reference proteome</keyword>
<dbReference type="EMBL" id="JACBZR010000001">
    <property type="protein sequence ID" value="NYI79879.1"/>
    <property type="molecule type" value="Genomic_DNA"/>
</dbReference>
<dbReference type="AlphaFoldDB" id="A0A7Z0IU57"/>
<accession>A0A7Z0IU57</accession>
<comment type="caution">
    <text evidence="2">The sequence shown here is derived from an EMBL/GenBank/DDBJ whole genome shotgun (WGS) entry which is preliminary data.</text>
</comment>
<name>A0A7Z0IU57_9ACTN</name>
<sequence length="456" mass="45589">MSVIKGGMMETLKQYVATAKPDDVEARLDDWNQAGRALRRVSQDLEAAADNLPKAFEETSLTTNAAQQRFRDSAQKLAHKAVQLEAAVKALSAAQTTTRTAMEKHARLEASLPTNHGPAPDPSSPKYAQSGTGVDTVQAVQNQKALQADRAAHAAREQAIADAEAAAAQQIQVVDEDNYTAEPPVRAITDEPNSDPGSAPAAPSSPGSYSEIAAARARMASYNSGTLYPGGMGHELIAQEKAIIAAHEAENKPEWNGTQWVNADGSPAPSTSYAMVETADGLAPLGGGAGGMAALAIAGGGALLGAGAAKALASRFAAGSAKAATASATSKSATARSGSAAARAGAAGARAGAGAGAGARGAGAGAGARGGAAGGRGAGARGGATGAGSRGGRGGSGGAGGRGGKKDDKRGSQDQDWQADYTDDWTETASDVLDPNASRGWTPNAPADDDKDRRKP</sequence>
<feature type="compositionally biased region" description="Low complexity" evidence="1">
    <location>
        <begin position="196"/>
        <end position="208"/>
    </location>
</feature>
<protein>
    <recommendedName>
        <fullName evidence="4">PPE domain-containing protein</fullName>
    </recommendedName>
</protein>
<organism evidence="2 3">
    <name type="scientific">Nocardioides panzhihuensis</name>
    <dbReference type="NCBI Taxonomy" id="860243"/>
    <lineage>
        <taxon>Bacteria</taxon>
        <taxon>Bacillati</taxon>
        <taxon>Actinomycetota</taxon>
        <taxon>Actinomycetes</taxon>
        <taxon>Propionibacteriales</taxon>
        <taxon>Nocardioidaceae</taxon>
        <taxon>Nocardioides</taxon>
    </lineage>
</organism>
<feature type="region of interest" description="Disordered" evidence="1">
    <location>
        <begin position="185"/>
        <end position="209"/>
    </location>
</feature>
<feature type="compositionally biased region" description="Basic and acidic residues" evidence="1">
    <location>
        <begin position="404"/>
        <end position="413"/>
    </location>
</feature>
<dbReference type="Proteomes" id="UP000564496">
    <property type="component" value="Unassembled WGS sequence"/>
</dbReference>
<feature type="compositionally biased region" description="Gly residues" evidence="1">
    <location>
        <begin position="351"/>
        <end position="402"/>
    </location>
</feature>
<feature type="region of interest" description="Disordered" evidence="1">
    <location>
        <begin position="111"/>
        <end position="134"/>
    </location>
</feature>
<reference evidence="2 3" key="1">
    <citation type="submission" date="2020-07" db="EMBL/GenBank/DDBJ databases">
        <title>Sequencing the genomes of 1000 actinobacteria strains.</title>
        <authorList>
            <person name="Klenk H.-P."/>
        </authorList>
    </citation>
    <scope>NUCLEOTIDE SEQUENCE [LARGE SCALE GENOMIC DNA]</scope>
    <source>
        <strain evidence="2 3">DSM 26487</strain>
    </source>
</reference>
<gene>
    <name evidence="2" type="ORF">BJ988_004527</name>
</gene>
<evidence type="ECO:0000256" key="1">
    <source>
        <dbReference type="SAM" id="MobiDB-lite"/>
    </source>
</evidence>
<feature type="region of interest" description="Disordered" evidence="1">
    <location>
        <begin position="351"/>
        <end position="456"/>
    </location>
</feature>